<gene>
    <name evidence="8" type="ORF">TCEB3V08_LOCUS9784</name>
</gene>
<dbReference type="FunFam" id="3.40.50.10190:FF:000008">
    <property type="entry name" value="X-ray repair cross complementing 1"/>
    <property type="match status" value="1"/>
</dbReference>
<dbReference type="Pfam" id="PF00533">
    <property type="entry name" value="BRCT"/>
    <property type="match status" value="1"/>
</dbReference>
<proteinExistence type="predicted"/>
<feature type="domain" description="BRCT" evidence="7">
    <location>
        <begin position="456"/>
        <end position="540"/>
    </location>
</feature>
<keyword evidence="3" id="KW-0227">DNA damage</keyword>
<dbReference type="AlphaFoldDB" id="A0A7R9D6C5"/>
<name>A0A7R9D6C5_TIMCR</name>
<dbReference type="GO" id="GO:0003684">
    <property type="term" value="F:damaged DNA binding"/>
    <property type="evidence" value="ECO:0007669"/>
    <property type="project" value="InterPro"/>
</dbReference>
<dbReference type="CDD" id="cd17725">
    <property type="entry name" value="BRCT_XRCC1_rpt1"/>
    <property type="match status" value="1"/>
</dbReference>
<dbReference type="GO" id="GO:0000012">
    <property type="term" value="P:single strand break repair"/>
    <property type="evidence" value="ECO:0007669"/>
    <property type="project" value="InterPro"/>
</dbReference>
<dbReference type="GO" id="GO:0005506">
    <property type="term" value="F:iron ion binding"/>
    <property type="evidence" value="ECO:0007669"/>
    <property type="project" value="InterPro"/>
</dbReference>
<keyword evidence="5" id="KW-0539">Nucleus</keyword>
<feature type="compositionally biased region" description="Polar residues" evidence="6">
    <location>
        <begin position="196"/>
        <end position="241"/>
    </location>
</feature>
<evidence type="ECO:0000256" key="1">
    <source>
        <dbReference type="ARBA" id="ARBA00004123"/>
    </source>
</evidence>
<protein>
    <recommendedName>
        <fullName evidence="7">BRCT domain-containing protein</fullName>
    </recommendedName>
</protein>
<accession>A0A7R9D6C5</accession>
<feature type="domain" description="BRCT" evidence="7">
    <location>
        <begin position="253"/>
        <end position="340"/>
    </location>
</feature>
<comment type="subcellular location">
    <subcellularLocation>
        <location evidence="1">Nucleus</location>
    </subcellularLocation>
</comment>
<dbReference type="InterPro" id="IPR019601">
    <property type="entry name" value="Oxoglutarate/Fe-dep_Oase_C"/>
</dbReference>
<dbReference type="SMART" id="SM00292">
    <property type="entry name" value="BRCT"/>
    <property type="match status" value="2"/>
</dbReference>
<organism evidence="8">
    <name type="scientific">Timema cristinae</name>
    <name type="common">Walking stick</name>
    <dbReference type="NCBI Taxonomy" id="61476"/>
    <lineage>
        <taxon>Eukaryota</taxon>
        <taxon>Metazoa</taxon>
        <taxon>Ecdysozoa</taxon>
        <taxon>Arthropoda</taxon>
        <taxon>Hexapoda</taxon>
        <taxon>Insecta</taxon>
        <taxon>Pterygota</taxon>
        <taxon>Neoptera</taxon>
        <taxon>Polyneoptera</taxon>
        <taxon>Phasmatodea</taxon>
        <taxon>Timematodea</taxon>
        <taxon>Timematoidea</taxon>
        <taxon>Timematidae</taxon>
        <taxon>Timema</taxon>
    </lineage>
</organism>
<keyword evidence="2" id="KW-0677">Repeat</keyword>
<dbReference type="GO" id="GO:0005634">
    <property type="term" value="C:nucleus"/>
    <property type="evidence" value="ECO:0007669"/>
    <property type="project" value="UniProtKB-SubCell"/>
</dbReference>
<feature type="compositionally biased region" description="Basic and acidic residues" evidence="6">
    <location>
        <begin position="424"/>
        <end position="434"/>
    </location>
</feature>
<dbReference type="InterPro" id="IPR045080">
    <property type="entry name" value="BRCT_XRCC1_rpt1"/>
</dbReference>
<dbReference type="Pfam" id="PF16589">
    <property type="entry name" value="BRCT_2"/>
    <property type="match status" value="1"/>
</dbReference>
<evidence type="ECO:0000256" key="6">
    <source>
        <dbReference type="SAM" id="MobiDB-lite"/>
    </source>
</evidence>
<dbReference type="InterPro" id="IPR001357">
    <property type="entry name" value="BRCT_dom"/>
</dbReference>
<feature type="region of interest" description="Disordered" evidence="6">
    <location>
        <begin position="372"/>
        <end position="445"/>
    </location>
</feature>
<dbReference type="GO" id="GO:0006303">
    <property type="term" value="P:double-strand break repair via nonhomologous end joining"/>
    <property type="evidence" value="ECO:0007669"/>
    <property type="project" value="InterPro"/>
</dbReference>
<evidence type="ECO:0000256" key="2">
    <source>
        <dbReference type="ARBA" id="ARBA00022737"/>
    </source>
</evidence>
<dbReference type="PANTHER" id="PTHR11370">
    <property type="entry name" value="DNA-REPAIR PROTEIN XRCC1"/>
    <property type="match status" value="1"/>
</dbReference>
<evidence type="ECO:0000313" key="8">
    <source>
        <dbReference type="EMBL" id="CAD7408961.1"/>
    </source>
</evidence>
<dbReference type="SUPFAM" id="SSF52113">
    <property type="entry name" value="BRCT domain"/>
    <property type="match status" value="2"/>
</dbReference>
<dbReference type="EMBL" id="OC320854">
    <property type="protein sequence ID" value="CAD7408961.1"/>
    <property type="molecule type" value="Genomic_DNA"/>
</dbReference>
<feature type="region of interest" description="Disordered" evidence="6">
    <location>
        <begin position="196"/>
        <end position="245"/>
    </location>
</feature>
<dbReference type="GO" id="GO:0006284">
    <property type="term" value="P:base-excision repair"/>
    <property type="evidence" value="ECO:0007669"/>
    <property type="project" value="InterPro"/>
</dbReference>
<dbReference type="GO" id="GO:0031418">
    <property type="term" value="F:L-ascorbic acid binding"/>
    <property type="evidence" value="ECO:0007669"/>
    <property type="project" value="InterPro"/>
</dbReference>
<evidence type="ECO:0000256" key="5">
    <source>
        <dbReference type="ARBA" id="ARBA00023242"/>
    </source>
</evidence>
<dbReference type="GO" id="GO:0016706">
    <property type="term" value="F:2-oxoglutarate-dependent dioxygenase activity"/>
    <property type="evidence" value="ECO:0007669"/>
    <property type="project" value="InterPro"/>
</dbReference>
<dbReference type="Gene3D" id="2.60.120.620">
    <property type="entry name" value="q2cbj1_9rhob like domain"/>
    <property type="match status" value="1"/>
</dbReference>
<keyword evidence="4" id="KW-0234">DNA repair</keyword>
<dbReference type="InterPro" id="IPR036420">
    <property type="entry name" value="BRCT_dom_sf"/>
</dbReference>
<evidence type="ECO:0000256" key="4">
    <source>
        <dbReference type="ARBA" id="ARBA00023204"/>
    </source>
</evidence>
<dbReference type="PANTHER" id="PTHR11370:SF5">
    <property type="entry name" value="DNA REPAIR PROTEIN XRCC1"/>
    <property type="match status" value="1"/>
</dbReference>
<evidence type="ECO:0000259" key="7">
    <source>
        <dbReference type="PROSITE" id="PS50172"/>
    </source>
</evidence>
<dbReference type="PROSITE" id="PS50172">
    <property type="entry name" value="BRCT"/>
    <property type="match status" value="2"/>
</dbReference>
<feature type="compositionally biased region" description="Basic and acidic residues" evidence="6">
    <location>
        <begin position="372"/>
        <end position="384"/>
    </location>
</feature>
<dbReference type="Pfam" id="PF10637">
    <property type="entry name" value="Ofd1_CTDD"/>
    <property type="match status" value="1"/>
</dbReference>
<evidence type="ECO:0000256" key="3">
    <source>
        <dbReference type="ARBA" id="ARBA00022763"/>
    </source>
</evidence>
<sequence length="609" mass="69293">MLPGTCEGHLTEGEFCSSDVTWHLRGPPNRRKYEVADERSLGPTVTRFLNLMKSQHMFALLEKMTQLELTSKWVHKNGESSLVSPKCGFQVQRWRRGFYTLASDEDFCETVPVLDVFINFNCAEWTHESGGFMSYIGRGDEDELLNVPPQQNNLAIVYRNPDTSRFVKYINSFCEEQESFYTLSFSYYESKQQSTTIPPVKQQSTTTPSAKQQSTTTPSAKQQSTTTPSAKRQSSNENSFGAKQVMERPQRKLFSKLLEGVVFVLSGYQNPHRAQIRAKALEMGAKYKTDWSLGCTHLICAFSNTPKFQQVRGRGHIVTKEWIEHCYSKRRRLPWRRYALDQRDKGPESEEEILELLPSSDVGLENCTRSYERTADSPGVKEHTVNNSGSEECTSDIPYVKERTASVQERTADSSDSDTEDEIERVRTAQKDDSYSGDTDVETTNEVIQDNTPLPHLPTFFNKITFHLSVDLDSDLRARLHRYIVAFKGKVSPDIDSKVDFVVSNSRNAVEEGQSVRVSPQWVWDCCDKEQLLSTQDNECKTIKEKRIGDPICCERDTLSHVTTKHKLKRIIDNLHSFVCHALAHLPETNSLPPRCHAPPPTSEEGMLG</sequence>
<dbReference type="Gene3D" id="3.40.50.10190">
    <property type="entry name" value="BRCT domain"/>
    <property type="match status" value="2"/>
</dbReference>
<reference evidence="8" key="1">
    <citation type="submission" date="2020-11" db="EMBL/GenBank/DDBJ databases">
        <authorList>
            <person name="Tran Van P."/>
        </authorList>
    </citation>
    <scope>NUCLEOTIDE SEQUENCE</scope>
</reference>